<comment type="caution">
    <text evidence="1">The sequence shown here is derived from an EMBL/GenBank/DDBJ whole genome shotgun (WGS) entry which is preliminary data.</text>
</comment>
<sequence length="307" mass="34626">MLNSLRHFILFLFLSFALLPAFRAVGRPTIIAVSVDDEYDRYKKRADDFFKEGKYFEARRQYQNCLEVPGFEDDAYAKEQIEECTTGMKLRQQVDEAILQNKGSETVGLLSQLLNLNPDDALTKMQLADYYEREGNQLYSLQKYADAKARYIEALNYTAKQETLMLQIRNCEENLKPKVPVYVQRPPKLIGLKVAAVAVALGAGLYAINLRNDYQSKLGALSQISQTADPTGSGIISKDMYHQYDEAYTAAEAAQKKNGLFKACLGVAAVATVTELYLLMHKPKPRTHALQWKPSSQSWGLAISHTF</sequence>
<organism evidence="1 2">
    <name type="scientific">Spirosoma arboris</name>
    <dbReference type="NCBI Taxonomy" id="2682092"/>
    <lineage>
        <taxon>Bacteria</taxon>
        <taxon>Pseudomonadati</taxon>
        <taxon>Bacteroidota</taxon>
        <taxon>Cytophagia</taxon>
        <taxon>Cytophagales</taxon>
        <taxon>Cytophagaceae</taxon>
        <taxon>Spirosoma</taxon>
    </lineage>
</organism>
<evidence type="ECO:0000313" key="2">
    <source>
        <dbReference type="Proteomes" id="UP000436006"/>
    </source>
</evidence>
<dbReference type="InterPro" id="IPR011990">
    <property type="entry name" value="TPR-like_helical_dom_sf"/>
</dbReference>
<name>A0A7K1S4G3_9BACT</name>
<evidence type="ECO:0000313" key="1">
    <source>
        <dbReference type="EMBL" id="MVM28707.1"/>
    </source>
</evidence>
<gene>
    <name evidence="1" type="ORF">GO755_01590</name>
</gene>
<dbReference type="EMBL" id="WPIN01000001">
    <property type="protein sequence ID" value="MVM28707.1"/>
    <property type="molecule type" value="Genomic_DNA"/>
</dbReference>
<accession>A0A7K1S4G3</accession>
<keyword evidence="2" id="KW-1185">Reference proteome</keyword>
<dbReference type="SUPFAM" id="SSF48452">
    <property type="entry name" value="TPR-like"/>
    <property type="match status" value="1"/>
</dbReference>
<evidence type="ECO:0008006" key="3">
    <source>
        <dbReference type="Google" id="ProtNLM"/>
    </source>
</evidence>
<reference evidence="1 2" key="1">
    <citation type="submission" date="2019-12" db="EMBL/GenBank/DDBJ databases">
        <title>Spirosoma sp. HMF4905 genome sequencing and assembly.</title>
        <authorList>
            <person name="Kang H."/>
            <person name="Cha I."/>
            <person name="Kim H."/>
            <person name="Joh K."/>
        </authorList>
    </citation>
    <scope>NUCLEOTIDE SEQUENCE [LARGE SCALE GENOMIC DNA]</scope>
    <source>
        <strain evidence="1 2">HMF4905</strain>
    </source>
</reference>
<dbReference type="Gene3D" id="1.25.40.10">
    <property type="entry name" value="Tetratricopeptide repeat domain"/>
    <property type="match status" value="1"/>
</dbReference>
<dbReference type="AlphaFoldDB" id="A0A7K1S4G3"/>
<protein>
    <recommendedName>
        <fullName evidence="3">Tetratricopeptide repeat protein</fullName>
    </recommendedName>
</protein>
<proteinExistence type="predicted"/>
<dbReference type="Proteomes" id="UP000436006">
    <property type="component" value="Unassembled WGS sequence"/>
</dbReference>